<protein>
    <submittedName>
        <fullName evidence="2">Uncharacterized protein</fullName>
    </submittedName>
</protein>
<feature type="region of interest" description="Disordered" evidence="1">
    <location>
        <begin position="1"/>
        <end position="21"/>
    </location>
</feature>
<feature type="compositionally biased region" description="Polar residues" evidence="1">
    <location>
        <begin position="10"/>
        <end position="21"/>
    </location>
</feature>
<dbReference type="EMBL" id="GBRH01229357">
    <property type="protein sequence ID" value="JAD68538.1"/>
    <property type="molecule type" value="Transcribed_RNA"/>
</dbReference>
<sequence length="68" mass="8111">MLPRCIFGLSPNSPKGGRSNQNRVHYTFRRFLLHHDAFRLEKRWCNLPARHATLPGHPNRAQHRSLWR</sequence>
<reference evidence="2" key="2">
    <citation type="journal article" date="2015" name="Data Brief">
        <title>Shoot transcriptome of the giant reed, Arundo donax.</title>
        <authorList>
            <person name="Barrero R.A."/>
            <person name="Guerrero F.D."/>
            <person name="Moolhuijzen P."/>
            <person name="Goolsby J.A."/>
            <person name="Tidwell J."/>
            <person name="Bellgard S.E."/>
            <person name="Bellgard M.I."/>
        </authorList>
    </citation>
    <scope>NUCLEOTIDE SEQUENCE</scope>
    <source>
        <tissue evidence="2">Shoot tissue taken approximately 20 cm above the soil surface</tissue>
    </source>
</reference>
<evidence type="ECO:0000256" key="1">
    <source>
        <dbReference type="SAM" id="MobiDB-lite"/>
    </source>
</evidence>
<dbReference type="AlphaFoldDB" id="A0A0A9C246"/>
<accession>A0A0A9C246</accession>
<organism evidence="2">
    <name type="scientific">Arundo donax</name>
    <name type="common">Giant reed</name>
    <name type="synonym">Donax arundinaceus</name>
    <dbReference type="NCBI Taxonomy" id="35708"/>
    <lineage>
        <taxon>Eukaryota</taxon>
        <taxon>Viridiplantae</taxon>
        <taxon>Streptophyta</taxon>
        <taxon>Embryophyta</taxon>
        <taxon>Tracheophyta</taxon>
        <taxon>Spermatophyta</taxon>
        <taxon>Magnoliopsida</taxon>
        <taxon>Liliopsida</taxon>
        <taxon>Poales</taxon>
        <taxon>Poaceae</taxon>
        <taxon>PACMAD clade</taxon>
        <taxon>Arundinoideae</taxon>
        <taxon>Arundineae</taxon>
        <taxon>Arundo</taxon>
    </lineage>
</organism>
<reference evidence="2" key="1">
    <citation type="submission" date="2014-09" db="EMBL/GenBank/DDBJ databases">
        <authorList>
            <person name="Magalhaes I.L.F."/>
            <person name="Oliveira U."/>
            <person name="Santos F.R."/>
            <person name="Vidigal T.H.D.A."/>
            <person name="Brescovit A.D."/>
            <person name="Santos A.J."/>
        </authorList>
    </citation>
    <scope>NUCLEOTIDE SEQUENCE</scope>
    <source>
        <tissue evidence="2">Shoot tissue taken approximately 20 cm above the soil surface</tissue>
    </source>
</reference>
<evidence type="ECO:0000313" key="2">
    <source>
        <dbReference type="EMBL" id="JAD68538.1"/>
    </source>
</evidence>
<name>A0A0A9C246_ARUDO</name>
<proteinExistence type="predicted"/>